<feature type="transmembrane region" description="Helical" evidence="1">
    <location>
        <begin position="68"/>
        <end position="87"/>
    </location>
</feature>
<gene>
    <name evidence="2" type="ORF">Pla100_25590</name>
</gene>
<organism evidence="2 3">
    <name type="scientific">Neorhodopirellula pilleata</name>
    <dbReference type="NCBI Taxonomy" id="2714738"/>
    <lineage>
        <taxon>Bacteria</taxon>
        <taxon>Pseudomonadati</taxon>
        <taxon>Planctomycetota</taxon>
        <taxon>Planctomycetia</taxon>
        <taxon>Pirellulales</taxon>
        <taxon>Pirellulaceae</taxon>
        <taxon>Neorhodopirellula</taxon>
    </lineage>
</organism>
<name>A0A5C6ADC1_9BACT</name>
<keyword evidence="1" id="KW-0812">Transmembrane</keyword>
<comment type="caution">
    <text evidence="2">The sequence shown here is derived from an EMBL/GenBank/DDBJ whole genome shotgun (WGS) entry which is preliminary data.</text>
</comment>
<keyword evidence="1" id="KW-0472">Membrane</keyword>
<evidence type="ECO:0000256" key="1">
    <source>
        <dbReference type="SAM" id="Phobius"/>
    </source>
</evidence>
<evidence type="ECO:0000313" key="3">
    <source>
        <dbReference type="Proteomes" id="UP000316213"/>
    </source>
</evidence>
<dbReference type="AlphaFoldDB" id="A0A5C6ADC1"/>
<reference evidence="2 3" key="1">
    <citation type="submission" date="2019-02" db="EMBL/GenBank/DDBJ databases">
        <title>Deep-cultivation of Planctomycetes and their phenomic and genomic characterization uncovers novel biology.</title>
        <authorList>
            <person name="Wiegand S."/>
            <person name="Jogler M."/>
            <person name="Boedeker C."/>
            <person name="Pinto D."/>
            <person name="Vollmers J."/>
            <person name="Rivas-Marin E."/>
            <person name="Kohn T."/>
            <person name="Peeters S.H."/>
            <person name="Heuer A."/>
            <person name="Rast P."/>
            <person name="Oberbeckmann S."/>
            <person name="Bunk B."/>
            <person name="Jeske O."/>
            <person name="Meyerdierks A."/>
            <person name="Storesund J.E."/>
            <person name="Kallscheuer N."/>
            <person name="Luecker S."/>
            <person name="Lage O.M."/>
            <person name="Pohl T."/>
            <person name="Merkel B.J."/>
            <person name="Hornburger P."/>
            <person name="Mueller R.-W."/>
            <person name="Bruemmer F."/>
            <person name="Labrenz M."/>
            <person name="Spormann A.M."/>
            <person name="Op Den Camp H."/>
            <person name="Overmann J."/>
            <person name="Amann R."/>
            <person name="Jetten M.S.M."/>
            <person name="Mascher T."/>
            <person name="Medema M.H."/>
            <person name="Devos D.P."/>
            <person name="Kaster A.-K."/>
            <person name="Ovreas L."/>
            <person name="Rohde M."/>
            <person name="Galperin M.Y."/>
            <person name="Jogler C."/>
        </authorList>
    </citation>
    <scope>NUCLEOTIDE SEQUENCE [LARGE SCALE GENOMIC DNA]</scope>
    <source>
        <strain evidence="2 3">Pla100</strain>
    </source>
</reference>
<evidence type="ECO:0000313" key="2">
    <source>
        <dbReference type="EMBL" id="TWT97407.1"/>
    </source>
</evidence>
<feature type="transmembrane region" description="Helical" evidence="1">
    <location>
        <begin position="35"/>
        <end position="56"/>
    </location>
</feature>
<feature type="transmembrane region" description="Helical" evidence="1">
    <location>
        <begin position="94"/>
        <end position="113"/>
    </location>
</feature>
<keyword evidence="1" id="KW-1133">Transmembrane helix</keyword>
<dbReference type="Proteomes" id="UP000316213">
    <property type="component" value="Unassembled WGS sequence"/>
</dbReference>
<proteinExistence type="predicted"/>
<dbReference type="RefSeq" id="WP_146577997.1">
    <property type="nucleotide sequence ID" value="NZ_SJPM01000004.1"/>
</dbReference>
<feature type="transmembrane region" description="Helical" evidence="1">
    <location>
        <begin position="125"/>
        <end position="143"/>
    </location>
</feature>
<keyword evidence="3" id="KW-1185">Reference proteome</keyword>
<sequence length="162" mass="18831">MPENTRQTVVTRTEQYQYLQNYYDRWQRSFLSIGALYDGFFGVLVSFAPIWTTTFFDLITPKPGADSIWLRLVGVFLVIMALLYLLAARDPNRYMGIVLVCIVGKIWSVGFYSYYCYILDAPKPFMIFAGLDFVFFFLHIWALGPDRWRRSSAAIAKANLYP</sequence>
<protein>
    <submittedName>
        <fullName evidence="2">Uncharacterized protein</fullName>
    </submittedName>
</protein>
<dbReference type="EMBL" id="SJPM01000004">
    <property type="protein sequence ID" value="TWT97407.1"/>
    <property type="molecule type" value="Genomic_DNA"/>
</dbReference>
<accession>A0A5C6ADC1</accession>